<dbReference type="Pfam" id="PF21597">
    <property type="entry name" value="TetR_C_43"/>
    <property type="match status" value="1"/>
</dbReference>
<evidence type="ECO:0000313" key="8">
    <source>
        <dbReference type="Proteomes" id="UP001500886"/>
    </source>
</evidence>
<feature type="domain" description="HTH tetR-type" evidence="6">
    <location>
        <begin position="27"/>
        <end position="86"/>
    </location>
</feature>
<sequence length="231" mass="24748">MSTSGRTTGPGDDATRAGAPPLRADARRNRELLLAAARELFAEQGLEAPLDEIARRAGVGNATLYRRFPTREALIEAVFHESLAQVMALGEQVRRGEDAMAALTSYMERIFQGLAADRGAIELMTTTIEAGESLAALRRHNHETVSELVRRAQEQGTMRPDVVAEDLLLLLAALGSCVPSADAVSPGSWRRHLALLLDSLRTAPATPLPAPPLTMPQVEDVLADLGGGRRG</sequence>
<dbReference type="InterPro" id="IPR009057">
    <property type="entry name" value="Homeodomain-like_sf"/>
</dbReference>
<dbReference type="InterPro" id="IPR001647">
    <property type="entry name" value="HTH_TetR"/>
</dbReference>
<evidence type="ECO:0000259" key="6">
    <source>
        <dbReference type="PROSITE" id="PS50977"/>
    </source>
</evidence>
<dbReference type="PANTHER" id="PTHR30055">
    <property type="entry name" value="HTH-TYPE TRANSCRIPTIONAL REGULATOR RUTR"/>
    <property type="match status" value="1"/>
</dbReference>
<dbReference type="InterPro" id="IPR050109">
    <property type="entry name" value="HTH-type_TetR-like_transc_reg"/>
</dbReference>
<keyword evidence="3" id="KW-0804">Transcription</keyword>
<accession>A0ABP6G4V2</accession>
<keyword evidence="1" id="KW-0805">Transcription regulation</keyword>
<keyword evidence="2 4" id="KW-0238">DNA-binding</keyword>
<organism evidence="7 8">
    <name type="scientific">Streptomyces luteosporeus</name>
    <dbReference type="NCBI Taxonomy" id="173856"/>
    <lineage>
        <taxon>Bacteria</taxon>
        <taxon>Bacillati</taxon>
        <taxon>Actinomycetota</taxon>
        <taxon>Actinomycetes</taxon>
        <taxon>Kitasatosporales</taxon>
        <taxon>Streptomycetaceae</taxon>
        <taxon>Streptomyces</taxon>
    </lineage>
</organism>
<dbReference type="PROSITE" id="PS50977">
    <property type="entry name" value="HTH_TETR_2"/>
    <property type="match status" value="1"/>
</dbReference>
<dbReference type="Pfam" id="PF00440">
    <property type="entry name" value="TetR_N"/>
    <property type="match status" value="1"/>
</dbReference>
<evidence type="ECO:0000256" key="5">
    <source>
        <dbReference type="SAM" id="MobiDB-lite"/>
    </source>
</evidence>
<reference evidence="8" key="1">
    <citation type="journal article" date="2019" name="Int. J. Syst. Evol. Microbiol.">
        <title>The Global Catalogue of Microorganisms (GCM) 10K type strain sequencing project: providing services to taxonomists for standard genome sequencing and annotation.</title>
        <authorList>
            <consortium name="The Broad Institute Genomics Platform"/>
            <consortium name="The Broad Institute Genome Sequencing Center for Infectious Disease"/>
            <person name="Wu L."/>
            <person name="Ma J."/>
        </authorList>
    </citation>
    <scope>NUCLEOTIDE SEQUENCE [LARGE SCALE GENOMIC DNA]</scope>
    <source>
        <strain evidence="8">JCM 4542</strain>
    </source>
</reference>
<feature type="DNA-binding region" description="H-T-H motif" evidence="4">
    <location>
        <begin position="49"/>
        <end position="68"/>
    </location>
</feature>
<dbReference type="RefSeq" id="WP_344434774.1">
    <property type="nucleotide sequence ID" value="NZ_BAAASL010000007.1"/>
</dbReference>
<gene>
    <name evidence="7" type="ORF">GCM10010315_21930</name>
</gene>
<dbReference type="SUPFAM" id="SSF48498">
    <property type="entry name" value="Tetracyclin repressor-like, C-terminal domain"/>
    <property type="match status" value="1"/>
</dbReference>
<protein>
    <submittedName>
        <fullName evidence="7">Helix-turn-helix domain-containing protein</fullName>
    </submittedName>
</protein>
<evidence type="ECO:0000256" key="1">
    <source>
        <dbReference type="ARBA" id="ARBA00023015"/>
    </source>
</evidence>
<dbReference type="EMBL" id="BAAASL010000007">
    <property type="protein sequence ID" value="GAA2714520.1"/>
    <property type="molecule type" value="Genomic_DNA"/>
</dbReference>
<dbReference type="PANTHER" id="PTHR30055:SF234">
    <property type="entry name" value="HTH-TYPE TRANSCRIPTIONAL REGULATOR BETI"/>
    <property type="match status" value="1"/>
</dbReference>
<dbReference type="PRINTS" id="PR00455">
    <property type="entry name" value="HTHTETR"/>
</dbReference>
<dbReference type="InterPro" id="IPR049445">
    <property type="entry name" value="TetR_SbtR-like_C"/>
</dbReference>
<comment type="caution">
    <text evidence="7">The sequence shown here is derived from an EMBL/GenBank/DDBJ whole genome shotgun (WGS) entry which is preliminary data.</text>
</comment>
<feature type="region of interest" description="Disordered" evidence="5">
    <location>
        <begin position="1"/>
        <end position="22"/>
    </location>
</feature>
<evidence type="ECO:0000256" key="2">
    <source>
        <dbReference type="ARBA" id="ARBA00023125"/>
    </source>
</evidence>
<dbReference type="InterPro" id="IPR036271">
    <property type="entry name" value="Tet_transcr_reg_TetR-rel_C_sf"/>
</dbReference>
<dbReference type="SUPFAM" id="SSF46689">
    <property type="entry name" value="Homeodomain-like"/>
    <property type="match status" value="1"/>
</dbReference>
<proteinExistence type="predicted"/>
<dbReference type="Proteomes" id="UP001500886">
    <property type="component" value="Unassembled WGS sequence"/>
</dbReference>
<dbReference type="Gene3D" id="1.10.357.10">
    <property type="entry name" value="Tetracycline Repressor, domain 2"/>
    <property type="match status" value="1"/>
</dbReference>
<evidence type="ECO:0000256" key="4">
    <source>
        <dbReference type="PROSITE-ProRule" id="PRU00335"/>
    </source>
</evidence>
<name>A0ABP6G4V2_9ACTN</name>
<keyword evidence="8" id="KW-1185">Reference proteome</keyword>
<evidence type="ECO:0000313" key="7">
    <source>
        <dbReference type="EMBL" id="GAA2714520.1"/>
    </source>
</evidence>
<evidence type="ECO:0000256" key="3">
    <source>
        <dbReference type="ARBA" id="ARBA00023163"/>
    </source>
</evidence>